<keyword evidence="5 7" id="KW-0408">Iron</keyword>
<keyword evidence="6 7" id="KW-0503">Monooxygenase</keyword>
<dbReference type="EMBL" id="CP108222">
    <property type="protein sequence ID" value="WTT16521.1"/>
    <property type="molecule type" value="Genomic_DNA"/>
</dbReference>
<dbReference type="GO" id="GO:0016705">
    <property type="term" value="F:oxidoreductase activity, acting on paired donors, with incorporation or reduction of molecular oxygen"/>
    <property type="evidence" value="ECO:0007669"/>
    <property type="project" value="InterPro"/>
</dbReference>
<dbReference type="Gene3D" id="1.10.630.10">
    <property type="entry name" value="Cytochrome P450"/>
    <property type="match status" value="1"/>
</dbReference>
<dbReference type="PROSITE" id="PS00018">
    <property type="entry name" value="EF_HAND_1"/>
    <property type="match status" value="1"/>
</dbReference>
<evidence type="ECO:0000256" key="5">
    <source>
        <dbReference type="ARBA" id="ARBA00023004"/>
    </source>
</evidence>
<dbReference type="GO" id="GO:0020037">
    <property type="term" value="F:heme binding"/>
    <property type="evidence" value="ECO:0007669"/>
    <property type="project" value="InterPro"/>
</dbReference>
<dbReference type="PROSITE" id="PS00086">
    <property type="entry name" value="CYTOCHROME_P450"/>
    <property type="match status" value="1"/>
</dbReference>
<dbReference type="Pfam" id="PF00067">
    <property type="entry name" value="p450"/>
    <property type="match status" value="1"/>
</dbReference>
<dbReference type="FunFam" id="1.10.630.10:FF:000018">
    <property type="entry name" value="Cytochrome P450 monooxygenase"/>
    <property type="match status" value="1"/>
</dbReference>
<dbReference type="InterPro" id="IPR036396">
    <property type="entry name" value="Cyt_P450_sf"/>
</dbReference>
<dbReference type="CDD" id="cd20625">
    <property type="entry name" value="CYP164-like"/>
    <property type="match status" value="1"/>
</dbReference>
<organism evidence="8">
    <name type="scientific">Streptomyces sp. NBC_00093</name>
    <dbReference type="NCBI Taxonomy" id="2975649"/>
    <lineage>
        <taxon>Bacteria</taxon>
        <taxon>Bacillati</taxon>
        <taxon>Actinomycetota</taxon>
        <taxon>Actinomycetes</taxon>
        <taxon>Kitasatosporales</taxon>
        <taxon>Streptomycetaceae</taxon>
        <taxon>Streptomyces</taxon>
    </lineage>
</organism>
<evidence type="ECO:0000256" key="1">
    <source>
        <dbReference type="ARBA" id="ARBA00010617"/>
    </source>
</evidence>
<dbReference type="AlphaFoldDB" id="A0AAU1ZXQ2"/>
<evidence type="ECO:0000256" key="4">
    <source>
        <dbReference type="ARBA" id="ARBA00023002"/>
    </source>
</evidence>
<evidence type="ECO:0000256" key="6">
    <source>
        <dbReference type="ARBA" id="ARBA00023033"/>
    </source>
</evidence>
<dbReference type="PANTHER" id="PTHR46696:SF1">
    <property type="entry name" value="CYTOCHROME P450 YJIB-RELATED"/>
    <property type="match status" value="1"/>
</dbReference>
<evidence type="ECO:0000313" key="8">
    <source>
        <dbReference type="EMBL" id="WTT16521.1"/>
    </source>
</evidence>
<dbReference type="GO" id="GO:0004497">
    <property type="term" value="F:monooxygenase activity"/>
    <property type="evidence" value="ECO:0007669"/>
    <property type="project" value="UniProtKB-KW"/>
</dbReference>
<dbReference type="PRINTS" id="PR00359">
    <property type="entry name" value="BP450"/>
</dbReference>
<dbReference type="InterPro" id="IPR002397">
    <property type="entry name" value="Cyt_P450_B"/>
</dbReference>
<keyword evidence="4 7" id="KW-0560">Oxidoreductase</keyword>
<sequence length="420" mass="46252">MPVTDRQLTEPVMGPAEALSELFTPAGKHNPYPLYDALWELGPVIPLGPSGTLVLGYDEICTALRDPRFLVTDAAVHRTTGMIDHSSWQCFTKIMMFSNSPDHERMRRFAAWAYSPRQITERRQLAARAAERWTTHLATLDADGDGGPIDLAETFATRVPIWVTGDLLGIPEADRLELRTAITATTTAFEPVFDPDELRPADAGMDVLVDYLDDLVRERRRRPGDDLVSTMVRDRDADGALSEEELVASLVMFLIAGVQSPSDLIGNTVRLALTNPSEGRGLTADADADDLVSAFITETLRFDPPNHVLTRSAETDIDFYGHRIAAGSRALLVLAAANRDPRQFADPARFDVTRKDNRPLSFGLGPHYCLGAAFARMQVEVAVPVLLSRFPHLSLAAPPTYRDQLVTRGFARMEVTLGTT</sequence>
<evidence type="ECO:0000256" key="3">
    <source>
        <dbReference type="ARBA" id="ARBA00022723"/>
    </source>
</evidence>
<keyword evidence="3 7" id="KW-0479">Metal-binding</keyword>
<dbReference type="SUPFAM" id="SSF48264">
    <property type="entry name" value="Cytochrome P450"/>
    <property type="match status" value="1"/>
</dbReference>
<dbReference type="InterPro" id="IPR017972">
    <property type="entry name" value="Cyt_P450_CS"/>
</dbReference>
<proteinExistence type="inferred from homology"/>
<name>A0AAU1ZXQ2_9ACTN</name>
<dbReference type="InterPro" id="IPR018247">
    <property type="entry name" value="EF_Hand_1_Ca_BS"/>
</dbReference>
<protein>
    <submittedName>
        <fullName evidence="8">Cytochrome P450</fullName>
    </submittedName>
</protein>
<dbReference type="GO" id="GO:0005506">
    <property type="term" value="F:iron ion binding"/>
    <property type="evidence" value="ECO:0007669"/>
    <property type="project" value="InterPro"/>
</dbReference>
<dbReference type="PANTHER" id="PTHR46696">
    <property type="entry name" value="P450, PUTATIVE (EUROFUNG)-RELATED"/>
    <property type="match status" value="1"/>
</dbReference>
<dbReference type="InterPro" id="IPR001128">
    <property type="entry name" value="Cyt_P450"/>
</dbReference>
<keyword evidence="2 7" id="KW-0349">Heme</keyword>
<evidence type="ECO:0000256" key="7">
    <source>
        <dbReference type="RuleBase" id="RU000461"/>
    </source>
</evidence>
<comment type="similarity">
    <text evidence="1 7">Belongs to the cytochrome P450 family.</text>
</comment>
<gene>
    <name evidence="8" type="ORF">OHA22_13805</name>
</gene>
<accession>A0AAU1ZXQ2</accession>
<reference evidence="8" key="1">
    <citation type="submission" date="2022-10" db="EMBL/GenBank/DDBJ databases">
        <title>The complete genomes of actinobacterial strains from the NBC collection.</title>
        <authorList>
            <person name="Joergensen T.S."/>
            <person name="Alvarez Arevalo M."/>
            <person name="Sterndorff E.B."/>
            <person name="Faurdal D."/>
            <person name="Vuksanovic O."/>
            <person name="Mourched A.-S."/>
            <person name="Charusanti P."/>
            <person name="Shaw S."/>
            <person name="Blin K."/>
            <person name="Weber T."/>
        </authorList>
    </citation>
    <scope>NUCLEOTIDE SEQUENCE</scope>
    <source>
        <strain evidence="8">NBC_00093</strain>
    </source>
</reference>
<evidence type="ECO:0000256" key="2">
    <source>
        <dbReference type="ARBA" id="ARBA00022617"/>
    </source>
</evidence>